<evidence type="ECO:0000256" key="1">
    <source>
        <dbReference type="SAM" id="MobiDB-lite"/>
    </source>
</evidence>
<dbReference type="PANTHER" id="PTHR46866">
    <property type="entry name" value="GH12955P"/>
    <property type="match status" value="1"/>
</dbReference>
<dbReference type="Pfam" id="PF02138">
    <property type="entry name" value="Beach"/>
    <property type="match status" value="1"/>
</dbReference>
<proteinExistence type="predicted"/>
<evidence type="ECO:0000313" key="4">
    <source>
        <dbReference type="Proteomes" id="UP000835052"/>
    </source>
</evidence>
<dbReference type="SMART" id="SM01026">
    <property type="entry name" value="Beach"/>
    <property type="match status" value="1"/>
</dbReference>
<protein>
    <recommendedName>
        <fullName evidence="2">BEACH domain-containing protein</fullName>
    </recommendedName>
</protein>
<comment type="caution">
    <text evidence="3">The sequence shown here is derived from an EMBL/GenBank/DDBJ whole genome shotgun (WGS) entry which is preliminary data.</text>
</comment>
<sequence length="164" mass="19368">MFTRQPSHHVSELLSDIGYMVYRARIESKENLCKHVRSKWVPEEYPASLTRMYAWTPDECIPELYEDPKIIVSKHHDMPDLQLPPFVDSPEEFITWHRNALENEEVSSQLHRWIDIVFGYQVEFDWNFQDPQRSSLLRGPQPQKASDQRNGQTLRETASCAPLR</sequence>
<feature type="domain" description="BEACH" evidence="2">
    <location>
        <begin position="1"/>
        <end position="164"/>
    </location>
</feature>
<keyword evidence="4" id="KW-1185">Reference proteome</keyword>
<dbReference type="SUPFAM" id="SSF81837">
    <property type="entry name" value="BEACH domain"/>
    <property type="match status" value="1"/>
</dbReference>
<dbReference type="InterPro" id="IPR000409">
    <property type="entry name" value="BEACH_dom"/>
</dbReference>
<dbReference type="Proteomes" id="UP000835052">
    <property type="component" value="Unassembled WGS sequence"/>
</dbReference>
<dbReference type="Gene3D" id="1.10.1540.10">
    <property type="entry name" value="BEACH domain"/>
    <property type="match status" value="1"/>
</dbReference>
<name>A0A8S1H2X9_9PELO</name>
<dbReference type="InterPro" id="IPR036372">
    <property type="entry name" value="BEACH_dom_sf"/>
</dbReference>
<gene>
    <name evidence="3" type="ORF">CAUJ_LOCUS3679</name>
</gene>
<dbReference type="OrthoDB" id="29306at2759"/>
<dbReference type="AlphaFoldDB" id="A0A8S1H2X9"/>
<evidence type="ECO:0000313" key="3">
    <source>
        <dbReference type="EMBL" id="CAD6187760.1"/>
    </source>
</evidence>
<reference evidence="3" key="1">
    <citation type="submission" date="2020-10" db="EMBL/GenBank/DDBJ databases">
        <authorList>
            <person name="Kikuchi T."/>
        </authorList>
    </citation>
    <scope>NUCLEOTIDE SEQUENCE</scope>
    <source>
        <strain evidence="3">NKZ352</strain>
    </source>
</reference>
<dbReference type="PANTHER" id="PTHR46866:SF1">
    <property type="entry name" value="GH12955P"/>
    <property type="match status" value="1"/>
</dbReference>
<dbReference type="EMBL" id="CAJGYM010000007">
    <property type="protein sequence ID" value="CAD6187760.1"/>
    <property type="molecule type" value="Genomic_DNA"/>
</dbReference>
<dbReference type="PROSITE" id="PS50197">
    <property type="entry name" value="BEACH"/>
    <property type="match status" value="1"/>
</dbReference>
<feature type="region of interest" description="Disordered" evidence="1">
    <location>
        <begin position="133"/>
        <end position="164"/>
    </location>
</feature>
<organism evidence="3 4">
    <name type="scientific">Caenorhabditis auriculariae</name>
    <dbReference type="NCBI Taxonomy" id="2777116"/>
    <lineage>
        <taxon>Eukaryota</taxon>
        <taxon>Metazoa</taxon>
        <taxon>Ecdysozoa</taxon>
        <taxon>Nematoda</taxon>
        <taxon>Chromadorea</taxon>
        <taxon>Rhabditida</taxon>
        <taxon>Rhabditina</taxon>
        <taxon>Rhabditomorpha</taxon>
        <taxon>Rhabditoidea</taxon>
        <taxon>Rhabditidae</taxon>
        <taxon>Peloderinae</taxon>
        <taxon>Caenorhabditis</taxon>
    </lineage>
</organism>
<evidence type="ECO:0000259" key="2">
    <source>
        <dbReference type="PROSITE" id="PS50197"/>
    </source>
</evidence>
<feature type="compositionally biased region" description="Polar residues" evidence="1">
    <location>
        <begin position="143"/>
        <end position="156"/>
    </location>
</feature>
<accession>A0A8S1H2X9</accession>